<dbReference type="PANTHER" id="PTHR33362:SF5">
    <property type="entry name" value="C4-DICARBOXYLATE TRAP TRANSPORTER LARGE PERMEASE PROTEIN DCTM"/>
    <property type="match status" value="1"/>
</dbReference>
<feature type="transmembrane region" description="Helical" evidence="7">
    <location>
        <begin position="278"/>
        <end position="299"/>
    </location>
</feature>
<feature type="transmembrane region" description="Helical" evidence="7">
    <location>
        <begin position="57"/>
        <end position="76"/>
    </location>
</feature>
<evidence type="ECO:0000256" key="4">
    <source>
        <dbReference type="ARBA" id="ARBA00022692"/>
    </source>
</evidence>
<feature type="transmembrane region" description="Helical" evidence="7">
    <location>
        <begin position="97"/>
        <end position="119"/>
    </location>
</feature>
<evidence type="ECO:0000256" key="7">
    <source>
        <dbReference type="RuleBase" id="RU369079"/>
    </source>
</evidence>
<evidence type="ECO:0000313" key="10">
    <source>
        <dbReference type="Proteomes" id="UP001218412"/>
    </source>
</evidence>
<dbReference type="PANTHER" id="PTHR33362">
    <property type="entry name" value="SIALIC ACID TRAP TRANSPORTER PERMEASE PROTEIN SIAT-RELATED"/>
    <property type="match status" value="1"/>
</dbReference>
<keyword evidence="7" id="KW-0813">Transport</keyword>
<evidence type="ECO:0000256" key="2">
    <source>
        <dbReference type="ARBA" id="ARBA00022475"/>
    </source>
</evidence>
<dbReference type="NCBIfam" id="TIGR00786">
    <property type="entry name" value="dctM"/>
    <property type="match status" value="1"/>
</dbReference>
<feature type="transmembrane region" description="Helical" evidence="7">
    <location>
        <begin position="12"/>
        <end position="37"/>
    </location>
</feature>
<evidence type="ECO:0000256" key="3">
    <source>
        <dbReference type="ARBA" id="ARBA00022519"/>
    </source>
</evidence>
<evidence type="ECO:0000313" key="9">
    <source>
        <dbReference type="EMBL" id="WCR11180.1"/>
    </source>
</evidence>
<dbReference type="EMBL" id="CP067134">
    <property type="protein sequence ID" value="WCR11180.1"/>
    <property type="molecule type" value="Genomic_DNA"/>
</dbReference>
<evidence type="ECO:0000256" key="5">
    <source>
        <dbReference type="ARBA" id="ARBA00022989"/>
    </source>
</evidence>
<comment type="function">
    <text evidence="7">Part of the tripartite ATP-independent periplasmic (TRAP) transport system.</text>
</comment>
<keyword evidence="4 7" id="KW-0812">Transmembrane</keyword>
<reference evidence="9 10" key="1">
    <citation type="submission" date="2021-01" db="EMBL/GenBank/DDBJ databases">
        <title>Biogeographic distribution of Paracoccus.</title>
        <authorList>
            <person name="Hollensteiner J."/>
            <person name="Leineberger J."/>
            <person name="Brinkhoff T."/>
            <person name="Daniel R."/>
        </authorList>
    </citation>
    <scope>NUCLEOTIDE SEQUENCE [LARGE SCALE GENOMIC DNA]</scope>
    <source>
        <strain evidence="9 10">LMG25392</strain>
    </source>
</reference>
<comment type="similarity">
    <text evidence="7">Belongs to the TRAP transporter large permease family.</text>
</comment>
<dbReference type="PIRSF" id="PIRSF006066">
    <property type="entry name" value="HI0050"/>
    <property type="match status" value="1"/>
</dbReference>
<keyword evidence="10" id="KW-1185">Reference proteome</keyword>
<keyword evidence="5 7" id="KW-1133">Transmembrane helix</keyword>
<feature type="transmembrane region" description="Helical" evidence="7">
    <location>
        <begin position="311"/>
        <end position="333"/>
    </location>
</feature>
<dbReference type="Proteomes" id="UP001218412">
    <property type="component" value="Chromosome"/>
</dbReference>
<sequence>MTGIAAGLTGFAVLLALMAVRIPIGVAMLGVGIGGYGLWTGTTPLLAFLKTSTYYQFSTYSLSVIPLFVLMGEFATKAGMSRALYRTAAAFLGHRKGGLAMASIGGCAAFGAICGSSLATAATMGQVALPEMKRYNYSGALATGSLAAGGTLGILIPPSVILVLYALMAEQSIAKMFVAALVPGVLAALGYMVAVAIFVSRNPDDGPAGPRANWAERLGALRETWTLIVIFALVIVGMYRGWFTPTEAAAVGAFGTGLLAVLHGGMRLRGIADCLRGTAVTSGMIFLILLGAETFNAFLAQTRTPMLLADAIQNSGLTPMLVLLAMLVLYLVLGCVMDSMSMLLLTIPIFYPIIAGLDFGMPREETLIWFGILAVVVVEVGLITPPVGMNVFVINGMAKDVPMIESFRGVLPFLISDVIRIAALVAFPFVTLGLVRLLG</sequence>
<name>A0ABY7SVX3_9RHOB</name>
<dbReference type="InterPro" id="IPR010656">
    <property type="entry name" value="DctM"/>
</dbReference>
<protein>
    <recommendedName>
        <fullName evidence="7">TRAP transporter large permease protein</fullName>
    </recommendedName>
</protein>
<dbReference type="RefSeq" id="WP_272859275.1">
    <property type="nucleotide sequence ID" value="NZ_CP067134.1"/>
</dbReference>
<evidence type="ECO:0000256" key="1">
    <source>
        <dbReference type="ARBA" id="ARBA00004429"/>
    </source>
</evidence>
<keyword evidence="3 7" id="KW-0997">Cell inner membrane</keyword>
<feature type="transmembrane region" description="Helical" evidence="7">
    <location>
        <begin position="177"/>
        <end position="199"/>
    </location>
</feature>
<feature type="domain" description="TRAP C4-dicarboxylate transport system permease DctM subunit" evidence="8">
    <location>
        <begin position="11"/>
        <end position="428"/>
    </location>
</feature>
<evidence type="ECO:0000259" key="8">
    <source>
        <dbReference type="Pfam" id="PF06808"/>
    </source>
</evidence>
<organism evidence="9 10">
    <name type="scientific">Paracoccus stylophorae</name>
    <dbReference type="NCBI Taxonomy" id="659350"/>
    <lineage>
        <taxon>Bacteria</taxon>
        <taxon>Pseudomonadati</taxon>
        <taxon>Pseudomonadota</taxon>
        <taxon>Alphaproteobacteria</taxon>
        <taxon>Rhodobacterales</taxon>
        <taxon>Paracoccaceae</taxon>
        <taxon>Paracoccus</taxon>
    </lineage>
</organism>
<feature type="transmembrane region" description="Helical" evidence="7">
    <location>
        <begin position="339"/>
        <end position="360"/>
    </location>
</feature>
<keyword evidence="2" id="KW-1003">Cell membrane</keyword>
<dbReference type="InterPro" id="IPR004681">
    <property type="entry name" value="TRAP_DctM"/>
</dbReference>
<comment type="subunit">
    <text evidence="7">The complex comprises the extracytoplasmic solute receptor protein and the two transmembrane proteins.</text>
</comment>
<comment type="subcellular location">
    <subcellularLocation>
        <location evidence="1 7">Cell inner membrane</location>
        <topology evidence="1 7">Multi-pass membrane protein</topology>
    </subcellularLocation>
</comment>
<feature type="transmembrane region" description="Helical" evidence="7">
    <location>
        <begin position="219"/>
        <end position="236"/>
    </location>
</feature>
<feature type="transmembrane region" description="Helical" evidence="7">
    <location>
        <begin position="139"/>
        <end position="165"/>
    </location>
</feature>
<gene>
    <name evidence="9" type="ORF">JHW45_01870</name>
</gene>
<keyword evidence="6 7" id="KW-0472">Membrane</keyword>
<feature type="transmembrane region" description="Helical" evidence="7">
    <location>
        <begin position="367"/>
        <end position="398"/>
    </location>
</feature>
<feature type="transmembrane region" description="Helical" evidence="7">
    <location>
        <begin position="418"/>
        <end position="438"/>
    </location>
</feature>
<evidence type="ECO:0000256" key="6">
    <source>
        <dbReference type="ARBA" id="ARBA00023136"/>
    </source>
</evidence>
<dbReference type="Pfam" id="PF06808">
    <property type="entry name" value="DctM"/>
    <property type="match status" value="1"/>
</dbReference>
<feature type="transmembrane region" description="Helical" evidence="7">
    <location>
        <begin position="248"/>
        <end position="266"/>
    </location>
</feature>
<proteinExistence type="inferred from homology"/>
<accession>A0ABY7SVX3</accession>